<dbReference type="InterPro" id="IPR002173">
    <property type="entry name" value="Carboh/pur_kinase_PfkB_CS"/>
</dbReference>
<dbReference type="PANTHER" id="PTHR45769:SF3">
    <property type="entry name" value="ADENOSINE KINASE"/>
    <property type="match status" value="1"/>
</dbReference>
<dbReference type="PRINTS" id="PR00989">
    <property type="entry name" value="ADENOKINASE"/>
</dbReference>
<keyword evidence="5 10" id="KW-0660">Purine salvage</keyword>
<dbReference type="EC" id="2.7.1.20" evidence="3 10"/>
<comment type="pathway">
    <text evidence="1 10">Purine metabolism; AMP biosynthesis via salvage pathway; AMP from adenosine: step 1/1.</text>
</comment>
<keyword evidence="10" id="KW-0460">Magnesium</keyword>
<dbReference type="FunFam" id="3.40.1190.20:FF:000014">
    <property type="entry name" value="ADO1p Adenosine kinase"/>
    <property type="match status" value="1"/>
</dbReference>
<dbReference type="Gene3D" id="3.40.1190.20">
    <property type="match status" value="1"/>
</dbReference>
<organism evidence="12 13">
    <name type="scientific">Glossina palpalis gambiensis</name>
    <dbReference type="NCBI Taxonomy" id="67801"/>
    <lineage>
        <taxon>Eukaryota</taxon>
        <taxon>Metazoa</taxon>
        <taxon>Ecdysozoa</taxon>
        <taxon>Arthropoda</taxon>
        <taxon>Hexapoda</taxon>
        <taxon>Insecta</taxon>
        <taxon>Pterygota</taxon>
        <taxon>Neoptera</taxon>
        <taxon>Endopterygota</taxon>
        <taxon>Diptera</taxon>
        <taxon>Brachycera</taxon>
        <taxon>Muscomorpha</taxon>
        <taxon>Hippoboscoidea</taxon>
        <taxon>Glossinidae</taxon>
        <taxon>Glossina</taxon>
    </lineage>
</organism>
<accession>A0A1B0BHG0</accession>
<dbReference type="Pfam" id="PF00294">
    <property type="entry name" value="PfkB"/>
    <property type="match status" value="1"/>
</dbReference>
<dbReference type="InterPro" id="IPR001805">
    <property type="entry name" value="Adenokinase"/>
</dbReference>
<sequence length="386" mass="43234">MKKLREHLLIGFGNPLLDIVATVSNDLLSKYNLKRNDAILARQEHKTLYKDIREKFSATYTAGGSVQNTLRVCQWILQKPKIATIFGCVGKDNYAKILERRATEDGLNVRYQYTDNAPTGTCAVLITGDSRSLCAYLAAASHFTLEHIQKPENRQLLQKAEYFYISGFFLTVSLPSAMEVARHALKHNATFMMNLSAPFVSQQFKEHLMSVMPYVCVLFGNKEEAETFAREHNWDTKDVEEIGQRIASLPREDHKRERIVVITQSSQPVLLFQGNSIKDFPVQKLTPKQIVDTNGAGDAFVGGFLAQYIIKKPLDVCVDCGIWAAAQIIQQSGCTFKGKPTFRGKDFSARAAPQIFTLRNPRNLARCASLAIQVRLPVVKSTNGLS</sequence>
<keyword evidence="10" id="KW-0539">Nucleus</keyword>
<comment type="function">
    <text evidence="10">ATP dependent phosphorylation of adenosine and other related nucleoside analogs to monophosphate derivatives.</text>
</comment>
<evidence type="ECO:0000256" key="6">
    <source>
        <dbReference type="ARBA" id="ARBA00022741"/>
    </source>
</evidence>
<evidence type="ECO:0000256" key="1">
    <source>
        <dbReference type="ARBA" id="ARBA00004801"/>
    </source>
</evidence>
<evidence type="ECO:0000256" key="8">
    <source>
        <dbReference type="ARBA" id="ARBA00022840"/>
    </source>
</evidence>
<dbReference type="GO" id="GO:0005524">
    <property type="term" value="F:ATP binding"/>
    <property type="evidence" value="ECO:0007669"/>
    <property type="project" value="UniProtKB-UniRule"/>
</dbReference>
<comment type="cofactor">
    <cofactor evidence="10">
        <name>Mg(2+)</name>
        <dbReference type="ChEBI" id="CHEBI:18420"/>
    </cofactor>
    <text evidence="10">Binds 3 Mg(2+) ions per subunit.</text>
</comment>
<dbReference type="GO" id="GO:0005634">
    <property type="term" value="C:nucleus"/>
    <property type="evidence" value="ECO:0007669"/>
    <property type="project" value="UniProtKB-SubCell"/>
</dbReference>
<keyword evidence="7 10" id="KW-0418">Kinase</keyword>
<feature type="domain" description="Carbohydrate kinase PfkB" evidence="11">
    <location>
        <begin position="31"/>
        <end position="336"/>
    </location>
</feature>
<reference evidence="12" key="2">
    <citation type="submission" date="2020-05" db="UniProtKB">
        <authorList>
            <consortium name="EnsemblMetazoa"/>
        </authorList>
    </citation>
    <scope>IDENTIFICATION</scope>
    <source>
        <strain evidence="12">IAEA</strain>
    </source>
</reference>
<evidence type="ECO:0000256" key="5">
    <source>
        <dbReference type="ARBA" id="ARBA00022726"/>
    </source>
</evidence>
<evidence type="ECO:0000313" key="12">
    <source>
        <dbReference type="EnsemblMetazoa" id="GPPI030192-PA"/>
    </source>
</evidence>
<dbReference type="AlphaFoldDB" id="A0A1B0BHG0"/>
<proteinExistence type="inferred from homology"/>
<comment type="catalytic activity">
    <reaction evidence="10">
        <text>adenosine + ATP = AMP + ADP + H(+)</text>
        <dbReference type="Rhea" id="RHEA:20824"/>
        <dbReference type="ChEBI" id="CHEBI:15378"/>
        <dbReference type="ChEBI" id="CHEBI:16335"/>
        <dbReference type="ChEBI" id="CHEBI:30616"/>
        <dbReference type="ChEBI" id="CHEBI:456215"/>
        <dbReference type="ChEBI" id="CHEBI:456216"/>
        <dbReference type="EC" id="2.7.1.20"/>
    </reaction>
</comment>
<keyword evidence="4 10" id="KW-0808">Transferase</keyword>
<dbReference type="VEuPathDB" id="VectorBase:GPPI030192"/>
<dbReference type="InterPro" id="IPR011611">
    <property type="entry name" value="PfkB_dom"/>
</dbReference>
<dbReference type="EnsemblMetazoa" id="GPPI030192-RA">
    <property type="protein sequence ID" value="GPPI030192-PA"/>
    <property type="gene ID" value="GPPI030192"/>
</dbReference>
<dbReference type="STRING" id="67801.A0A1B0BHG0"/>
<dbReference type="PROSITE" id="PS00584">
    <property type="entry name" value="PFKB_KINASES_2"/>
    <property type="match status" value="1"/>
</dbReference>
<evidence type="ECO:0000256" key="3">
    <source>
        <dbReference type="ARBA" id="ARBA00012119"/>
    </source>
</evidence>
<dbReference type="GO" id="GO:0004001">
    <property type="term" value="F:adenosine kinase activity"/>
    <property type="evidence" value="ECO:0007669"/>
    <property type="project" value="UniProtKB-UniRule"/>
</dbReference>
<keyword evidence="8 10" id="KW-0067">ATP-binding</keyword>
<evidence type="ECO:0000313" key="13">
    <source>
        <dbReference type="Proteomes" id="UP000092460"/>
    </source>
</evidence>
<dbReference type="GO" id="GO:0006144">
    <property type="term" value="P:purine nucleobase metabolic process"/>
    <property type="evidence" value="ECO:0007669"/>
    <property type="project" value="TreeGrafter"/>
</dbReference>
<evidence type="ECO:0000259" key="11">
    <source>
        <dbReference type="Pfam" id="PF00294"/>
    </source>
</evidence>
<evidence type="ECO:0000256" key="4">
    <source>
        <dbReference type="ARBA" id="ARBA00022679"/>
    </source>
</evidence>
<comment type="subunit">
    <text evidence="10">Monomer.</text>
</comment>
<keyword evidence="13" id="KW-1185">Reference proteome</keyword>
<evidence type="ECO:0000256" key="2">
    <source>
        <dbReference type="ARBA" id="ARBA00010688"/>
    </source>
</evidence>
<keyword evidence="6 10" id="KW-0547">Nucleotide-binding</keyword>
<dbReference type="GO" id="GO:0006166">
    <property type="term" value="P:purine ribonucleoside salvage"/>
    <property type="evidence" value="ECO:0007669"/>
    <property type="project" value="UniProtKB-KW"/>
</dbReference>
<dbReference type="InterPro" id="IPR029056">
    <property type="entry name" value="Ribokinase-like"/>
</dbReference>
<name>A0A1B0BHG0_9MUSC</name>
<evidence type="ECO:0000256" key="9">
    <source>
        <dbReference type="PIRSR" id="PIRSR601805-1"/>
    </source>
</evidence>
<dbReference type="Gene3D" id="3.30.1110.10">
    <property type="match status" value="1"/>
</dbReference>
<dbReference type="PANTHER" id="PTHR45769">
    <property type="entry name" value="ADENOSINE KINASE"/>
    <property type="match status" value="1"/>
</dbReference>
<dbReference type="SUPFAM" id="SSF53613">
    <property type="entry name" value="Ribokinase-like"/>
    <property type="match status" value="1"/>
</dbReference>
<dbReference type="UniPathway" id="UPA00588">
    <property type="reaction ID" value="UER00659"/>
</dbReference>
<dbReference type="EMBL" id="JXJN01014352">
    <property type="status" value="NOT_ANNOTATED_CDS"/>
    <property type="molecule type" value="Genomic_DNA"/>
</dbReference>
<dbReference type="GO" id="GO:0005829">
    <property type="term" value="C:cytosol"/>
    <property type="evidence" value="ECO:0007669"/>
    <property type="project" value="TreeGrafter"/>
</dbReference>
<evidence type="ECO:0000256" key="10">
    <source>
        <dbReference type="RuleBase" id="RU368116"/>
    </source>
</evidence>
<comment type="similarity">
    <text evidence="2 10">Belongs to the carbohydrate kinase PfkB family.</text>
</comment>
<dbReference type="Proteomes" id="UP000092460">
    <property type="component" value="Unassembled WGS sequence"/>
</dbReference>
<comment type="subcellular location">
    <subcellularLocation>
        <location evidence="10">Nucleus</location>
    </subcellularLocation>
</comment>
<feature type="active site" description="Proton acceptor" evidence="9">
    <location>
        <position position="298"/>
    </location>
</feature>
<dbReference type="CDD" id="cd01168">
    <property type="entry name" value="adenosine_kinase"/>
    <property type="match status" value="1"/>
</dbReference>
<protein>
    <recommendedName>
        <fullName evidence="3 10">Adenosine kinase</fullName>
        <shortName evidence="10">AK</shortName>
        <ecNumber evidence="3 10">2.7.1.20</ecNumber>
    </recommendedName>
    <alternativeName>
        <fullName evidence="10">Adenosine 5'-phosphotransferase</fullName>
    </alternativeName>
</protein>
<evidence type="ECO:0000256" key="7">
    <source>
        <dbReference type="ARBA" id="ARBA00022777"/>
    </source>
</evidence>
<dbReference type="GO" id="GO:0044209">
    <property type="term" value="P:AMP salvage"/>
    <property type="evidence" value="ECO:0007669"/>
    <property type="project" value="UniProtKB-UniRule"/>
</dbReference>
<reference evidence="13" key="1">
    <citation type="submission" date="2015-01" db="EMBL/GenBank/DDBJ databases">
        <authorList>
            <person name="Aksoy S."/>
            <person name="Warren W."/>
            <person name="Wilson R.K."/>
        </authorList>
    </citation>
    <scope>NUCLEOTIDE SEQUENCE [LARGE SCALE GENOMIC DNA]</scope>
    <source>
        <strain evidence="13">IAEA</strain>
    </source>
</reference>